<sequence length="171" mass="18563">MFTSILESTPLCLYSIPIVWLTSFWPAATRLALVGKTIGPQNLAPRAGVQRLTEKDPLLGAKAARMEAAHQNGNEIFPLWIAAVFAGHLAGIDNYTMNTYSIAFIALRVVYNYIYVNQSTNIVAASRSLVWLAGFGERVVRLAHLVILKKPPGLPMTILVKAANKVAGTAT</sequence>
<dbReference type="OrthoDB" id="2122304at2759"/>
<dbReference type="PANTHER" id="PTHR35371">
    <property type="entry name" value="INNER MEMBRANE PROTEIN"/>
    <property type="match status" value="1"/>
</dbReference>
<organism evidence="5 6">
    <name type="scientific">Jaapia argillacea MUCL 33604</name>
    <dbReference type="NCBI Taxonomy" id="933084"/>
    <lineage>
        <taxon>Eukaryota</taxon>
        <taxon>Fungi</taxon>
        <taxon>Dikarya</taxon>
        <taxon>Basidiomycota</taxon>
        <taxon>Agaricomycotina</taxon>
        <taxon>Agaricomycetes</taxon>
        <taxon>Agaricomycetidae</taxon>
        <taxon>Jaapiales</taxon>
        <taxon>Jaapiaceae</taxon>
        <taxon>Jaapia</taxon>
    </lineage>
</organism>
<accession>A0A067PVM3</accession>
<evidence type="ECO:0000256" key="2">
    <source>
        <dbReference type="ARBA" id="ARBA00022692"/>
    </source>
</evidence>
<dbReference type="Pfam" id="PF01124">
    <property type="entry name" value="MAPEG"/>
    <property type="match status" value="1"/>
</dbReference>
<dbReference type="AlphaFoldDB" id="A0A067PVM3"/>
<keyword evidence="2" id="KW-0812">Transmembrane</keyword>
<keyword evidence="3" id="KW-1133">Transmembrane helix</keyword>
<dbReference type="EMBL" id="KL197729">
    <property type="protein sequence ID" value="KDQ54376.1"/>
    <property type="molecule type" value="Genomic_DNA"/>
</dbReference>
<dbReference type="InterPro" id="IPR023352">
    <property type="entry name" value="MAPEG-like_dom_sf"/>
</dbReference>
<dbReference type="SUPFAM" id="SSF161084">
    <property type="entry name" value="MAPEG domain-like"/>
    <property type="match status" value="1"/>
</dbReference>
<evidence type="ECO:0000256" key="3">
    <source>
        <dbReference type="ARBA" id="ARBA00022989"/>
    </source>
</evidence>
<name>A0A067PVM3_9AGAM</name>
<evidence type="ECO:0000313" key="6">
    <source>
        <dbReference type="Proteomes" id="UP000027265"/>
    </source>
</evidence>
<comment type="subcellular location">
    <subcellularLocation>
        <location evidence="1">Membrane</location>
    </subcellularLocation>
</comment>
<dbReference type="PANTHER" id="PTHR35371:SF1">
    <property type="entry name" value="BLR7753 PROTEIN"/>
    <property type="match status" value="1"/>
</dbReference>
<dbReference type="InParanoid" id="A0A067PVM3"/>
<evidence type="ECO:0000313" key="5">
    <source>
        <dbReference type="EMBL" id="KDQ54376.1"/>
    </source>
</evidence>
<proteinExistence type="predicted"/>
<evidence type="ECO:0008006" key="7">
    <source>
        <dbReference type="Google" id="ProtNLM"/>
    </source>
</evidence>
<protein>
    <recommendedName>
        <fullName evidence="7">MAPEG family protein</fullName>
    </recommendedName>
</protein>
<dbReference type="Gene3D" id="1.20.120.550">
    <property type="entry name" value="Membrane associated eicosanoid/glutathione metabolism-like domain"/>
    <property type="match status" value="1"/>
</dbReference>
<dbReference type="Proteomes" id="UP000027265">
    <property type="component" value="Unassembled WGS sequence"/>
</dbReference>
<evidence type="ECO:0000256" key="1">
    <source>
        <dbReference type="ARBA" id="ARBA00004370"/>
    </source>
</evidence>
<evidence type="ECO:0000256" key="4">
    <source>
        <dbReference type="ARBA" id="ARBA00023136"/>
    </source>
</evidence>
<keyword evidence="6" id="KW-1185">Reference proteome</keyword>
<dbReference type="GO" id="GO:0016020">
    <property type="term" value="C:membrane"/>
    <property type="evidence" value="ECO:0007669"/>
    <property type="project" value="UniProtKB-SubCell"/>
</dbReference>
<reference evidence="6" key="1">
    <citation type="journal article" date="2014" name="Proc. Natl. Acad. Sci. U.S.A.">
        <title>Extensive sampling of basidiomycete genomes demonstrates inadequacy of the white-rot/brown-rot paradigm for wood decay fungi.</title>
        <authorList>
            <person name="Riley R."/>
            <person name="Salamov A.A."/>
            <person name="Brown D.W."/>
            <person name="Nagy L.G."/>
            <person name="Floudas D."/>
            <person name="Held B.W."/>
            <person name="Levasseur A."/>
            <person name="Lombard V."/>
            <person name="Morin E."/>
            <person name="Otillar R."/>
            <person name="Lindquist E.A."/>
            <person name="Sun H."/>
            <person name="LaButti K.M."/>
            <person name="Schmutz J."/>
            <person name="Jabbour D."/>
            <person name="Luo H."/>
            <person name="Baker S.E."/>
            <person name="Pisabarro A.G."/>
            <person name="Walton J.D."/>
            <person name="Blanchette R.A."/>
            <person name="Henrissat B."/>
            <person name="Martin F."/>
            <person name="Cullen D."/>
            <person name="Hibbett D.S."/>
            <person name="Grigoriev I.V."/>
        </authorList>
    </citation>
    <scope>NUCLEOTIDE SEQUENCE [LARGE SCALE GENOMIC DNA]</scope>
    <source>
        <strain evidence="6">MUCL 33604</strain>
    </source>
</reference>
<dbReference type="HOGENOM" id="CLU_110778_0_1_1"/>
<keyword evidence="4" id="KW-0472">Membrane</keyword>
<dbReference type="InterPro" id="IPR001129">
    <property type="entry name" value="Membr-assoc_MAPEG"/>
</dbReference>
<gene>
    <name evidence="5" type="ORF">JAAARDRAFT_60758</name>
</gene>